<proteinExistence type="inferred from homology"/>
<feature type="domain" description="Sugar fermentation stimulation protein C-terminal" evidence="2">
    <location>
        <begin position="84"/>
        <end position="231"/>
    </location>
</feature>
<evidence type="ECO:0000256" key="1">
    <source>
        <dbReference type="HAMAP-Rule" id="MF_00095"/>
    </source>
</evidence>
<dbReference type="InterPro" id="IPR005224">
    <property type="entry name" value="SfsA"/>
</dbReference>
<feature type="domain" description="SfsA N-terminal OB" evidence="3">
    <location>
        <begin position="13"/>
        <end position="80"/>
    </location>
</feature>
<dbReference type="Pfam" id="PF17746">
    <property type="entry name" value="SfsA_N"/>
    <property type="match status" value="1"/>
</dbReference>
<dbReference type="InterPro" id="IPR040452">
    <property type="entry name" value="SfsA_C"/>
</dbReference>
<dbReference type="EMBL" id="CP103416">
    <property type="protein sequence ID" value="UVW34811.1"/>
    <property type="molecule type" value="Genomic_DNA"/>
</dbReference>
<name>A0ABY5TQQ1_9GAMM</name>
<dbReference type="Gene3D" id="3.40.1350.60">
    <property type="match status" value="1"/>
</dbReference>
<dbReference type="HAMAP" id="MF_00095">
    <property type="entry name" value="SfsA"/>
    <property type="match status" value="1"/>
</dbReference>
<gene>
    <name evidence="1 4" type="primary">sfsA</name>
    <name evidence="4" type="ORF">NYF23_12450</name>
</gene>
<dbReference type="Proteomes" id="UP001059934">
    <property type="component" value="Chromosome"/>
</dbReference>
<comment type="similarity">
    <text evidence="1">Belongs to the SfsA family.</text>
</comment>
<keyword evidence="5" id="KW-1185">Reference proteome</keyword>
<dbReference type="PANTHER" id="PTHR30545:SF2">
    <property type="entry name" value="SUGAR FERMENTATION STIMULATION PROTEIN A"/>
    <property type="match status" value="1"/>
</dbReference>
<evidence type="ECO:0000313" key="5">
    <source>
        <dbReference type="Proteomes" id="UP001059934"/>
    </source>
</evidence>
<organism evidence="4 5">
    <name type="scientific">SAR92 clade bacterium H455</name>
    <dbReference type="NCBI Taxonomy" id="2974818"/>
    <lineage>
        <taxon>Bacteria</taxon>
        <taxon>Pseudomonadati</taxon>
        <taxon>Pseudomonadota</taxon>
        <taxon>Gammaproteobacteria</taxon>
        <taxon>Cellvibrionales</taxon>
        <taxon>Porticoccaceae</taxon>
        <taxon>SAR92 clade</taxon>
    </lineage>
</organism>
<accession>A0ABY5TQQ1</accession>
<evidence type="ECO:0000259" key="3">
    <source>
        <dbReference type="Pfam" id="PF17746"/>
    </source>
</evidence>
<reference evidence="4" key="1">
    <citation type="submission" date="2022-08" db="EMBL/GenBank/DDBJ databases">
        <title>Catabolic pathway analysis in culturable SAR92 clade bacteria reveals their overlooked roles in DMSP degradation in coastal seas.</title>
        <authorList>
            <person name="He X."/>
            <person name="Zhang X."/>
            <person name="Zhang Y."/>
        </authorList>
    </citation>
    <scope>NUCLEOTIDE SEQUENCE</scope>
    <source>
        <strain evidence="4">H455</strain>
    </source>
</reference>
<dbReference type="InterPro" id="IPR041465">
    <property type="entry name" value="SfsA_N"/>
</dbReference>
<dbReference type="Gene3D" id="2.40.50.580">
    <property type="match status" value="1"/>
</dbReference>
<sequence length="244" mass="26707">MHITPALRCGTFIKRYKRFFTDIYTADGDLITVHCPNTGSMKNCQVEGSPCWYSLSDNPKRKLAGTLEIVTTAFGNLAGVNTGRPNHLVREAIENELIPELRGYASLRTEVRYGEEKSRIDLLLESEDDGVIESGSNSGCCYVEVKNVTLDCGDRHAQFPDSVTTRGSKHLRELVAMVAEGHRAVLFFCVQLSGVEAVSVAAHIDPIYAETLTAAIAAGVEVIVWQADMTSSCISLQRPLTLVL</sequence>
<dbReference type="PANTHER" id="PTHR30545">
    <property type="entry name" value="SUGAR FERMENTATION STIMULATION PROTEIN A"/>
    <property type="match status" value="1"/>
</dbReference>
<dbReference type="Pfam" id="PF03749">
    <property type="entry name" value="SfsA"/>
    <property type="match status" value="1"/>
</dbReference>
<evidence type="ECO:0000259" key="2">
    <source>
        <dbReference type="Pfam" id="PF03749"/>
    </source>
</evidence>
<dbReference type="CDD" id="cd22359">
    <property type="entry name" value="SfsA-like_bacterial"/>
    <property type="match status" value="1"/>
</dbReference>
<evidence type="ECO:0000313" key="4">
    <source>
        <dbReference type="EMBL" id="UVW34811.1"/>
    </source>
</evidence>
<dbReference type="NCBIfam" id="TIGR00230">
    <property type="entry name" value="sfsA"/>
    <property type="match status" value="1"/>
</dbReference>
<protein>
    <recommendedName>
        <fullName evidence="1">Sugar fermentation stimulation protein homolog</fullName>
    </recommendedName>
</protein>